<dbReference type="Proteomes" id="UP000297014">
    <property type="component" value="Unassembled WGS sequence"/>
</dbReference>
<dbReference type="AlphaFoldDB" id="A0A094WGU5"/>
<dbReference type="CDD" id="cd01392">
    <property type="entry name" value="HTH_LacI"/>
    <property type="match status" value="1"/>
</dbReference>
<dbReference type="EMBL" id="ALPT02000087">
    <property type="protein sequence ID" value="KGA96006.1"/>
    <property type="molecule type" value="Genomic_DNA"/>
</dbReference>
<dbReference type="SUPFAM" id="SSF53822">
    <property type="entry name" value="Periplasmic binding protein-like I"/>
    <property type="match status" value="1"/>
</dbReference>
<dbReference type="PROSITE" id="PS00356">
    <property type="entry name" value="HTH_LACI_1"/>
    <property type="match status" value="1"/>
</dbReference>
<dbReference type="RefSeq" id="WP_003322065.1">
    <property type="nucleotide sequence ID" value="NZ_ALPT02000087.1"/>
</dbReference>
<evidence type="ECO:0000313" key="9">
    <source>
        <dbReference type="Proteomes" id="UP000297014"/>
    </source>
</evidence>
<dbReference type="Pfam" id="PF00356">
    <property type="entry name" value="LacI"/>
    <property type="match status" value="1"/>
</dbReference>
<name>A0A094WGU5_ALKAL</name>
<protein>
    <submittedName>
        <fullName evidence="6">LacI family transcriptional regulator</fullName>
    </submittedName>
</protein>
<dbReference type="CDD" id="cd06291">
    <property type="entry name" value="PBP1_Qymf-like"/>
    <property type="match status" value="1"/>
</dbReference>
<dbReference type="Gene3D" id="3.40.50.2300">
    <property type="match status" value="2"/>
</dbReference>
<reference evidence="7 9" key="2">
    <citation type="submission" date="2014-01" db="EMBL/GenBank/DDBJ databases">
        <title>Draft genome sequencing of Bacillus alcalophilus CGMCC 1.3604.</title>
        <authorList>
            <person name="Yang J."/>
            <person name="Diao L."/>
            <person name="Yang S."/>
        </authorList>
    </citation>
    <scope>NUCLEOTIDE SEQUENCE [LARGE SCALE GENOMIC DNA]</scope>
    <source>
        <strain evidence="7 9">CGMCC 1.3604</strain>
    </source>
</reference>
<dbReference type="Pfam" id="PF13377">
    <property type="entry name" value="Peripla_BP_3"/>
    <property type="match status" value="1"/>
</dbReference>
<keyword evidence="4" id="KW-0804">Transcription</keyword>
<dbReference type="PANTHER" id="PTHR30146:SF95">
    <property type="entry name" value="RIBOSE OPERON REPRESSOR"/>
    <property type="match status" value="1"/>
</dbReference>
<dbReference type="InterPro" id="IPR010982">
    <property type="entry name" value="Lambda_DNA-bd_dom_sf"/>
</dbReference>
<dbReference type="InterPro" id="IPR000843">
    <property type="entry name" value="HTH_LacI"/>
</dbReference>
<evidence type="ECO:0000256" key="1">
    <source>
        <dbReference type="ARBA" id="ARBA00022491"/>
    </source>
</evidence>
<keyword evidence="1" id="KW-0678">Repressor</keyword>
<dbReference type="eggNOG" id="COG1609">
    <property type="taxonomic scope" value="Bacteria"/>
</dbReference>
<dbReference type="PANTHER" id="PTHR30146">
    <property type="entry name" value="LACI-RELATED TRANSCRIPTIONAL REPRESSOR"/>
    <property type="match status" value="1"/>
</dbReference>
<evidence type="ECO:0000256" key="3">
    <source>
        <dbReference type="ARBA" id="ARBA00023125"/>
    </source>
</evidence>
<evidence type="ECO:0000256" key="2">
    <source>
        <dbReference type="ARBA" id="ARBA00023015"/>
    </source>
</evidence>
<accession>A0A094WGU5</accession>
<dbReference type="STRING" id="1218173.BALCAV_0218945"/>
<dbReference type="OrthoDB" id="9796186at2"/>
<keyword evidence="2" id="KW-0805">Transcription regulation</keyword>
<dbReference type="InterPro" id="IPR028082">
    <property type="entry name" value="Peripla_BP_I"/>
</dbReference>
<evidence type="ECO:0000256" key="4">
    <source>
        <dbReference type="ARBA" id="ARBA00023163"/>
    </source>
</evidence>
<dbReference type="EMBL" id="JALP01000296">
    <property type="protein sequence ID" value="THG88898.1"/>
    <property type="molecule type" value="Genomic_DNA"/>
</dbReference>
<reference evidence="6 8" key="1">
    <citation type="journal article" date="2014" name="Genome Announc.">
        <title>Draft Genome Sequence of Bacillus alcalophilus AV1934, a Classic Alkaliphile Isolated from Human Feces in 1934.</title>
        <authorList>
            <person name="Attie O."/>
            <person name="Jayaprakash A."/>
            <person name="Shah H."/>
            <person name="Paulsen I.T."/>
            <person name="Morino M."/>
            <person name="Takahashi Y."/>
            <person name="Narumi I."/>
            <person name="Sachidanandam R."/>
            <person name="Satoh K."/>
            <person name="Ito M."/>
            <person name="Krulwich T.A."/>
        </authorList>
    </citation>
    <scope>NUCLEOTIDE SEQUENCE [LARGE SCALE GENOMIC DNA]</scope>
    <source>
        <strain evidence="6 8">AV1934</strain>
    </source>
</reference>
<dbReference type="PROSITE" id="PS50932">
    <property type="entry name" value="HTH_LACI_2"/>
    <property type="match status" value="1"/>
</dbReference>
<organism evidence="6 8">
    <name type="scientific">Alkalihalobacillus alcalophilus ATCC 27647 = CGMCC 1.3604</name>
    <dbReference type="NCBI Taxonomy" id="1218173"/>
    <lineage>
        <taxon>Bacteria</taxon>
        <taxon>Bacillati</taxon>
        <taxon>Bacillota</taxon>
        <taxon>Bacilli</taxon>
        <taxon>Bacillales</taxon>
        <taxon>Bacillaceae</taxon>
        <taxon>Alkalihalobacillus</taxon>
    </lineage>
</organism>
<evidence type="ECO:0000313" key="6">
    <source>
        <dbReference type="EMBL" id="KGA96006.1"/>
    </source>
</evidence>
<sequence length="328" mass="36958">MKPKISDVAKVAGVSPTTVSRVLNNRGYLSEKTKKLVYRAMEELDYVPNDLARSLYNQRSNLIGLIVPTTSNPFFGELAFHLENICDSKGFKVMICNSSNREDKEMKYWDMLSRNQVDGMIVVSYNRGVFNERKLSHPVVAIDHYLSEQIPVVGSDNYAGGKAATTLLLEKGCKEIIHLHGPTSLNTPANLRKKAYEDVMCKNGVRPITLEVNEILNKQNQQRVIEQLFNTYPNVEGIFASDDMLAASVIREARLRNIEIPNQLKVVGYDGTEALQTFLPQLTTVQQPIEQIAETAIMKLVEMIEEKDQSEVSYETRLPITIKMGETT</sequence>
<evidence type="ECO:0000313" key="7">
    <source>
        <dbReference type="EMBL" id="THG88898.1"/>
    </source>
</evidence>
<feature type="domain" description="HTH lacI-type" evidence="5">
    <location>
        <begin position="3"/>
        <end position="57"/>
    </location>
</feature>
<evidence type="ECO:0000313" key="8">
    <source>
        <dbReference type="Proteomes" id="UP000002754"/>
    </source>
</evidence>
<comment type="caution">
    <text evidence="6">The sequence shown here is derived from an EMBL/GenBank/DDBJ whole genome shotgun (WGS) entry which is preliminary data.</text>
</comment>
<keyword evidence="3" id="KW-0238">DNA-binding</keyword>
<dbReference type="GO" id="GO:0000976">
    <property type="term" value="F:transcription cis-regulatory region binding"/>
    <property type="evidence" value="ECO:0007669"/>
    <property type="project" value="TreeGrafter"/>
</dbReference>
<dbReference type="SUPFAM" id="SSF47413">
    <property type="entry name" value="lambda repressor-like DNA-binding domains"/>
    <property type="match status" value="1"/>
</dbReference>
<dbReference type="InterPro" id="IPR046335">
    <property type="entry name" value="LacI/GalR-like_sensor"/>
</dbReference>
<dbReference type="Gene3D" id="1.10.260.40">
    <property type="entry name" value="lambda repressor-like DNA-binding domains"/>
    <property type="match status" value="1"/>
</dbReference>
<keyword evidence="8" id="KW-1185">Reference proteome</keyword>
<dbReference type="GO" id="GO:0003700">
    <property type="term" value="F:DNA-binding transcription factor activity"/>
    <property type="evidence" value="ECO:0007669"/>
    <property type="project" value="TreeGrafter"/>
</dbReference>
<dbReference type="Proteomes" id="UP000002754">
    <property type="component" value="Unassembled WGS sequence"/>
</dbReference>
<proteinExistence type="predicted"/>
<dbReference type="SMART" id="SM00354">
    <property type="entry name" value="HTH_LACI"/>
    <property type="match status" value="1"/>
</dbReference>
<evidence type="ECO:0000259" key="5">
    <source>
        <dbReference type="PROSITE" id="PS50932"/>
    </source>
</evidence>
<gene>
    <name evidence="7" type="ORF">AJ85_20695</name>
    <name evidence="6" type="ORF">BALCAV_0218945</name>
</gene>
<dbReference type="PRINTS" id="PR00036">
    <property type="entry name" value="HTHLACI"/>
</dbReference>